<keyword evidence="4" id="KW-1185">Reference proteome</keyword>
<feature type="domain" description="SLH" evidence="2">
    <location>
        <begin position="450"/>
        <end position="513"/>
    </location>
</feature>
<dbReference type="PROSITE" id="PS51318">
    <property type="entry name" value="TAT"/>
    <property type="match status" value="1"/>
</dbReference>
<dbReference type="GO" id="GO:0005509">
    <property type="term" value="F:calcium ion binding"/>
    <property type="evidence" value="ECO:0007669"/>
    <property type="project" value="InterPro"/>
</dbReference>
<proteinExistence type="predicted"/>
<organism evidence="3 4">
    <name type="scientific">Leucobacter viscericola</name>
    <dbReference type="NCBI Taxonomy" id="2714935"/>
    <lineage>
        <taxon>Bacteria</taxon>
        <taxon>Bacillati</taxon>
        <taxon>Actinomycetota</taxon>
        <taxon>Actinomycetes</taxon>
        <taxon>Micrococcales</taxon>
        <taxon>Microbacteriaceae</taxon>
        <taxon>Leucobacter</taxon>
    </lineage>
</organism>
<sequence length="572" mass="60266">MTGVLSRRSRLVTVSATAAAFGATLAFGGATAVFAEEPQPIIDVVYVATNVDTSQFDAGTVAVTYSPSYDATHPVPDLSLYGGAGEPQPMTINYTVAPQTPAAGTTSVATAPVSGWPVVRTSTSAGNTGGIVGATASYLSFSAVAGAGTTSNTPAAQASWTTHWADVLSGKYQPTSTIEVKRQSSPKLPAGFGAMTQPVYAMSTSASNGVSGPAGANIPVFATASGMDGVARATYTAPLPIVSDTNSHTLDILRGAGDGDLSKTQTVSLNMTFASFVLTTTDGTTPVIPDVKPTITSKAPANGEVGAAYTHQITSTGSPAATYRVSAGKLPDGLTLDGATGKITGKPTKSASFSFTVEATNAAGSVTADYTIKVAEKGTTPPCTVPRKVSVFTDVAVNQKFYKEIDWMHCMKLSTGYADKTYRPKTELSREAMAAFMYRLEAPKGYKAPATSPFSDVPTNHKFYKEIAWMKESKLSTGYADGTYRPQENLSREAMAAFIYRLEAQDTKSYKAPTKAEFADVATSQKFYREIAWMKESKLSTGYADGSYRPKEDLSREAMAAFIYRLVTDYRA</sequence>
<dbReference type="InterPro" id="IPR051465">
    <property type="entry name" value="Cell_Envelope_Struct_Comp"/>
</dbReference>
<dbReference type="InterPro" id="IPR013783">
    <property type="entry name" value="Ig-like_fold"/>
</dbReference>
<feature type="signal peptide" evidence="1">
    <location>
        <begin position="1"/>
        <end position="35"/>
    </location>
</feature>
<evidence type="ECO:0000259" key="2">
    <source>
        <dbReference type="PROSITE" id="PS51272"/>
    </source>
</evidence>
<dbReference type="GO" id="GO:0005975">
    <property type="term" value="P:carbohydrate metabolic process"/>
    <property type="evidence" value="ECO:0007669"/>
    <property type="project" value="UniProtKB-ARBA"/>
</dbReference>
<evidence type="ECO:0000313" key="3">
    <source>
        <dbReference type="EMBL" id="QIK63724.1"/>
    </source>
</evidence>
<gene>
    <name evidence="3" type="ORF">G7068_11390</name>
</gene>
<feature type="domain" description="SLH" evidence="2">
    <location>
        <begin position="514"/>
        <end position="572"/>
    </location>
</feature>
<keyword evidence="1" id="KW-0732">Signal</keyword>
<dbReference type="Pfam" id="PF00395">
    <property type="entry name" value="SLH"/>
    <property type="match status" value="3"/>
</dbReference>
<evidence type="ECO:0000313" key="4">
    <source>
        <dbReference type="Proteomes" id="UP000502677"/>
    </source>
</evidence>
<dbReference type="KEGG" id="lvi:G7068_11390"/>
<dbReference type="PANTHER" id="PTHR43308">
    <property type="entry name" value="OUTER MEMBRANE PROTEIN ALPHA-RELATED"/>
    <property type="match status" value="1"/>
</dbReference>
<dbReference type="RefSeq" id="WP_166292067.1">
    <property type="nucleotide sequence ID" value="NZ_CP049863.1"/>
</dbReference>
<accession>A0A6G7XGJ4</accession>
<evidence type="ECO:0000256" key="1">
    <source>
        <dbReference type="SAM" id="SignalP"/>
    </source>
</evidence>
<dbReference type="Proteomes" id="UP000502677">
    <property type="component" value="Chromosome"/>
</dbReference>
<dbReference type="PROSITE" id="PS51272">
    <property type="entry name" value="SLH"/>
    <property type="match status" value="3"/>
</dbReference>
<name>A0A6G7XGJ4_9MICO</name>
<dbReference type="Pfam" id="PF05345">
    <property type="entry name" value="He_PIG"/>
    <property type="match status" value="1"/>
</dbReference>
<dbReference type="InterPro" id="IPR015919">
    <property type="entry name" value="Cadherin-like_sf"/>
</dbReference>
<dbReference type="AlphaFoldDB" id="A0A6G7XGJ4"/>
<dbReference type="Gene3D" id="2.60.40.10">
    <property type="entry name" value="Immunoglobulins"/>
    <property type="match status" value="1"/>
</dbReference>
<dbReference type="SUPFAM" id="SSF49313">
    <property type="entry name" value="Cadherin-like"/>
    <property type="match status" value="1"/>
</dbReference>
<dbReference type="InterPro" id="IPR001119">
    <property type="entry name" value="SLH_dom"/>
</dbReference>
<dbReference type="InterPro" id="IPR006311">
    <property type="entry name" value="TAT_signal"/>
</dbReference>
<protein>
    <recommendedName>
        <fullName evidence="2">SLH domain-containing protein</fullName>
    </recommendedName>
</protein>
<dbReference type="EMBL" id="CP049863">
    <property type="protein sequence ID" value="QIK63724.1"/>
    <property type="molecule type" value="Genomic_DNA"/>
</dbReference>
<feature type="chain" id="PRO_5026125536" description="SLH domain-containing protein" evidence="1">
    <location>
        <begin position="36"/>
        <end position="572"/>
    </location>
</feature>
<reference evidence="3 4" key="1">
    <citation type="submission" date="2020-03" db="EMBL/GenBank/DDBJ databases">
        <title>Leucobacter sp. nov., isolated from beetles.</title>
        <authorList>
            <person name="Hyun D.-W."/>
            <person name="Bae J.-W."/>
        </authorList>
    </citation>
    <scope>NUCLEOTIDE SEQUENCE [LARGE SCALE GENOMIC DNA]</scope>
    <source>
        <strain evidence="3 4">HDW9C</strain>
    </source>
</reference>
<dbReference type="GO" id="GO:0016020">
    <property type="term" value="C:membrane"/>
    <property type="evidence" value="ECO:0007669"/>
    <property type="project" value="InterPro"/>
</dbReference>
<feature type="domain" description="SLH" evidence="2">
    <location>
        <begin position="388"/>
        <end position="449"/>
    </location>
</feature>